<proteinExistence type="predicted"/>
<feature type="region of interest" description="Disordered" evidence="1">
    <location>
        <begin position="56"/>
        <end position="105"/>
    </location>
</feature>
<accession>A0ABS8V395</accession>
<evidence type="ECO:0000313" key="2">
    <source>
        <dbReference type="EMBL" id="MCD9641608.1"/>
    </source>
</evidence>
<organism evidence="2 3">
    <name type="scientific">Datura stramonium</name>
    <name type="common">Jimsonweed</name>
    <name type="synonym">Common thornapple</name>
    <dbReference type="NCBI Taxonomy" id="4076"/>
    <lineage>
        <taxon>Eukaryota</taxon>
        <taxon>Viridiplantae</taxon>
        <taxon>Streptophyta</taxon>
        <taxon>Embryophyta</taxon>
        <taxon>Tracheophyta</taxon>
        <taxon>Spermatophyta</taxon>
        <taxon>Magnoliopsida</taxon>
        <taxon>eudicotyledons</taxon>
        <taxon>Gunneridae</taxon>
        <taxon>Pentapetalae</taxon>
        <taxon>asterids</taxon>
        <taxon>lamiids</taxon>
        <taxon>Solanales</taxon>
        <taxon>Solanaceae</taxon>
        <taxon>Solanoideae</taxon>
        <taxon>Datureae</taxon>
        <taxon>Datura</taxon>
    </lineage>
</organism>
<comment type="caution">
    <text evidence="2">The sequence shown here is derived from an EMBL/GenBank/DDBJ whole genome shotgun (WGS) entry which is preliminary data.</text>
</comment>
<feature type="compositionally biased region" description="Basic and acidic residues" evidence="1">
    <location>
        <begin position="13"/>
        <end position="22"/>
    </location>
</feature>
<dbReference type="EMBL" id="JACEIK010003404">
    <property type="protein sequence ID" value="MCD9641608.1"/>
    <property type="molecule type" value="Genomic_DNA"/>
</dbReference>
<feature type="compositionally biased region" description="Polar residues" evidence="1">
    <location>
        <begin position="1"/>
        <end position="12"/>
    </location>
</feature>
<evidence type="ECO:0000256" key="1">
    <source>
        <dbReference type="SAM" id="MobiDB-lite"/>
    </source>
</evidence>
<reference evidence="2 3" key="1">
    <citation type="journal article" date="2021" name="BMC Genomics">
        <title>Datura genome reveals duplications of psychoactive alkaloid biosynthetic genes and high mutation rate following tissue culture.</title>
        <authorList>
            <person name="Rajewski A."/>
            <person name="Carter-House D."/>
            <person name="Stajich J."/>
            <person name="Litt A."/>
        </authorList>
    </citation>
    <scope>NUCLEOTIDE SEQUENCE [LARGE SCALE GENOMIC DNA]</scope>
    <source>
        <strain evidence="2">AR-01</strain>
    </source>
</reference>
<sequence>MVITGHNNTVNDKTTDKKAIQRSSKDVIIVQAELQESGKQRGDRMDCAEEEKMKNLEKGGMENSNVTHDELISSHSISSAEPIEDAKAEEEDNNTNQERDIENHR</sequence>
<name>A0ABS8V395_DATST</name>
<evidence type="ECO:0000313" key="3">
    <source>
        <dbReference type="Proteomes" id="UP000823775"/>
    </source>
</evidence>
<gene>
    <name evidence="2" type="ORF">HAX54_027906</name>
</gene>
<keyword evidence="3" id="KW-1185">Reference proteome</keyword>
<protein>
    <submittedName>
        <fullName evidence="2">Uncharacterized protein</fullName>
    </submittedName>
</protein>
<dbReference type="Proteomes" id="UP000823775">
    <property type="component" value="Unassembled WGS sequence"/>
</dbReference>
<feature type="region of interest" description="Disordered" evidence="1">
    <location>
        <begin position="1"/>
        <end position="22"/>
    </location>
</feature>